<evidence type="ECO:0000259" key="2">
    <source>
        <dbReference type="Pfam" id="PF12158"/>
    </source>
</evidence>
<dbReference type="OrthoDB" id="191236at2"/>
<proteinExistence type="predicted"/>
<evidence type="ECO:0000313" key="4">
    <source>
        <dbReference type="Proteomes" id="UP000315439"/>
    </source>
</evidence>
<sequence length="185" mass="20763">MSSSFVKIVTGRSVYSISFLLIFMLVAPLAFFTEYEWLDSVAWCMATILGFFIFATGVITLKEAKDSPTWPKAEARLISSSLTWHTSNGSKRYAPKIHCQFRVGEQDYSGTEYDFSASYTKKSEAEEKLKLVKAMQPFWVFYKPGDPSVNVIQPGIHSVHFARMVIGAVGTVVSILSWAGVIKYF</sequence>
<protein>
    <submittedName>
        <fullName evidence="3">DUF3592 domain-containing protein</fullName>
    </submittedName>
</protein>
<feature type="domain" description="DUF3592" evidence="2">
    <location>
        <begin position="74"/>
        <end position="157"/>
    </location>
</feature>
<keyword evidence="1" id="KW-1133">Transmembrane helix</keyword>
<dbReference type="InterPro" id="IPR021994">
    <property type="entry name" value="DUF3592"/>
</dbReference>
<name>A0A545UC31_9GAMM</name>
<dbReference type="AlphaFoldDB" id="A0A545UC31"/>
<dbReference type="Proteomes" id="UP000315439">
    <property type="component" value="Unassembled WGS sequence"/>
</dbReference>
<feature type="transmembrane region" description="Helical" evidence="1">
    <location>
        <begin position="37"/>
        <end position="61"/>
    </location>
</feature>
<keyword evidence="1" id="KW-0472">Membrane</keyword>
<organism evidence="3 4">
    <name type="scientific">Aliikangiella coralliicola</name>
    <dbReference type="NCBI Taxonomy" id="2592383"/>
    <lineage>
        <taxon>Bacteria</taxon>
        <taxon>Pseudomonadati</taxon>
        <taxon>Pseudomonadota</taxon>
        <taxon>Gammaproteobacteria</taxon>
        <taxon>Oceanospirillales</taxon>
        <taxon>Pleioneaceae</taxon>
        <taxon>Aliikangiella</taxon>
    </lineage>
</organism>
<feature type="transmembrane region" description="Helical" evidence="1">
    <location>
        <begin position="161"/>
        <end position="182"/>
    </location>
</feature>
<reference evidence="3 4" key="1">
    <citation type="submission" date="2019-07" db="EMBL/GenBank/DDBJ databases">
        <title>Draft genome for Aliikangiella sp. M105.</title>
        <authorList>
            <person name="Wang G."/>
        </authorList>
    </citation>
    <scope>NUCLEOTIDE SEQUENCE [LARGE SCALE GENOMIC DNA]</scope>
    <source>
        <strain evidence="3 4">M105</strain>
    </source>
</reference>
<evidence type="ECO:0000256" key="1">
    <source>
        <dbReference type="SAM" id="Phobius"/>
    </source>
</evidence>
<feature type="transmembrane region" description="Helical" evidence="1">
    <location>
        <begin position="12"/>
        <end position="31"/>
    </location>
</feature>
<gene>
    <name evidence="3" type="ORF">FLL46_14545</name>
</gene>
<dbReference type="RefSeq" id="WP_142894601.1">
    <property type="nucleotide sequence ID" value="NZ_ML660165.1"/>
</dbReference>
<accession>A0A545UC31</accession>
<keyword evidence="1" id="KW-0812">Transmembrane</keyword>
<dbReference type="Pfam" id="PF12158">
    <property type="entry name" value="DUF3592"/>
    <property type="match status" value="1"/>
</dbReference>
<keyword evidence="4" id="KW-1185">Reference proteome</keyword>
<comment type="caution">
    <text evidence="3">The sequence shown here is derived from an EMBL/GenBank/DDBJ whole genome shotgun (WGS) entry which is preliminary data.</text>
</comment>
<evidence type="ECO:0000313" key="3">
    <source>
        <dbReference type="EMBL" id="TQV87022.1"/>
    </source>
</evidence>
<dbReference type="EMBL" id="VIKS01000009">
    <property type="protein sequence ID" value="TQV87022.1"/>
    <property type="molecule type" value="Genomic_DNA"/>
</dbReference>